<dbReference type="Proteomes" id="UP000494040">
    <property type="component" value="Unassembled WGS sequence"/>
</dbReference>
<keyword evidence="3" id="KW-1185">Reference proteome</keyword>
<dbReference type="PANTHER" id="PTHR34179:SF1">
    <property type="entry name" value="TUMOR PROTEIN P53-INDUCIBLE PROTEIN 13"/>
    <property type="match status" value="1"/>
</dbReference>
<dbReference type="EnsemblMetazoa" id="XM_014384759.2">
    <property type="protein sequence ID" value="XP_014240245.1"/>
    <property type="gene ID" value="LOC106661403"/>
</dbReference>
<evidence type="ECO:0000313" key="3">
    <source>
        <dbReference type="Proteomes" id="UP000494040"/>
    </source>
</evidence>
<dbReference type="AlphaFoldDB" id="A0A8I6RAJ9"/>
<dbReference type="GO" id="GO:0005737">
    <property type="term" value="C:cytoplasm"/>
    <property type="evidence" value="ECO:0007669"/>
    <property type="project" value="TreeGrafter"/>
</dbReference>
<dbReference type="OrthoDB" id="5960270at2759"/>
<organism evidence="2 3">
    <name type="scientific">Cimex lectularius</name>
    <name type="common">Bed bug</name>
    <name type="synonym">Acanthia lectularia</name>
    <dbReference type="NCBI Taxonomy" id="79782"/>
    <lineage>
        <taxon>Eukaryota</taxon>
        <taxon>Metazoa</taxon>
        <taxon>Ecdysozoa</taxon>
        <taxon>Arthropoda</taxon>
        <taxon>Hexapoda</taxon>
        <taxon>Insecta</taxon>
        <taxon>Pterygota</taxon>
        <taxon>Neoptera</taxon>
        <taxon>Paraneoptera</taxon>
        <taxon>Hemiptera</taxon>
        <taxon>Heteroptera</taxon>
        <taxon>Panheteroptera</taxon>
        <taxon>Cimicomorpha</taxon>
        <taxon>Cimicidae</taxon>
        <taxon>Cimex</taxon>
    </lineage>
</organism>
<evidence type="ECO:0000313" key="2">
    <source>
        <dbReference type="EnsemblMetazoa" id="XP_014240245.1"/>
    </source>
</evidence>
<feature type="chain" id="PRO_5035211148" evidence="1">
    <location>
        <begin position="21"/>
        <end position="276"/>
    </location>
</feature>
<dbReference type="KEGG" id="clec:106661403"/>
<evidence type="ECO:0000256" key="1">
    <source>
        <dbReference type="SAM" id="SignalP"/>
    </source>
</evidence>
<dbReference type="Pfam" id="PF11303">
    <property type="entry name" value="DUF3105"/>
    <property type="match status" value="1"/>
</dbReference>
<name>A0A8I6RAJ9_CIMLE</name>
<dbReference type="OMA" id="PAKCLNE"/>
<keyword evidence="1" id="KW-0732">Signal</keyword>
<feature type="signal peptide" evidence="1">
    <location>
        <begin position="1"/>
        <end position="20"/>
    </location>
</feature>
<reference evidence="2" key="1">
    <citation type="submission" date="2022-01" db="UniProtKB">
        <authorList>
            <consortium name="EnsemblMetazoa"/>
        </authorList>
    </citation>
    <scope>IDENTIFICATION</scope>
</reference>
<dbReference type="PANTHER" id="PTHR34179">
    <property type="entry name" value="TUMOR PROTEIN P53-INDUCIBLE PROTEIN 13"/>
    <property type="match status" value="1"/>
</dbReference>
<dbReference type="RefSeq" id="XP_014240245.1">
    <property type="nucleotide sequence ID" value="XM_014384759.2"/>
</dbReference>
<accession>A0A8I6RAJ9</accession>
<protein>
    <submittedName>
        <fullName evidence="2">Uncharacterized protein</fullName>
    </submittedName>
</protein>
<sequence length="276" mass="31680">MLLMFAVLCLALLLNPGAEANLFDRLAATGRRTTLDEPWHGRWFPEKVPDSPQNKYSKVMEERLQDMSTLDPECDDGKTNITLDWPTSYSDYICMRNEYLVPDRSAYVIIRTARIPQMYMARHACMNRTLEYNTSPPLFGPHRKVWARWGEYKYLPPQRWVHNLEHGGVVMLYHPCAQPFLVNILKTVVSSCLMRHIITPYNDLPLETPFAVLTWGKAYLTPDIDIRSIVHFIRANALKGPENVSTNGLYDYKLIKPAEIVSSPDDALLCPIIPTI</sequence>
<dbReference type="InterPro" id="IPR021454">
    <property type="entry name" value="DUF3105"/>
</dbReference>
<dbReference type="GeneID" id="106661403"/>
<proteinExistence type="predicted"/>